<feature type="domain" description="Phorbol-ester/DAG-type" evidence="5">
    <location>
        <begin position="7"/>
        <end position="63"/>
    </location>
</feature>
<dbReference type="GO" id="GO:0008270">
    <property type="term" value="F:zinc ion binding"/>
    <property type="evidence" value="ECO:0007669"/>
    <property type="project" value="UniProtKB-KW"/>
</dbReference>
<dbReference type="SMART" id="SM00249">
    <property type="entry name" value="PHD"/>
    <property type="match status" value="4"/>
</dbReference>
<keyword evidence="4" id="KW-0862">Zinc</keyword>
<dbReference type="InterPro" id="IPR004146">
    <property type="entry name" value="DC1"/>
</dbReference>
<dbReference type="InterPro" id="IPR053192">
    <property type="entry name" value="Vacuole_Formation_Reg"/>
</dbReference>
<dbReference type="InterPro" id="IPR001965">
    <property type="entry name" value="Znf_PHD"/>
</dbReference>
<dbReference type="AlphaFoldDB" id="A0ABC8KUW8"/>
<evidence type="ECO:0000313" key="6">
    <source>
        <dbReference type="EMBL" id="CAH8360987.1"/>
    </source>
</evidence>
<comment type="caution">
    <text evidence="6">The sequence shown here is derived from an EMBL/GenBank/DDBJ whole genome shotgun (WGS) entry which is preliminary data.</text>
</comment>
<keyword evidence="7" id="KW-1185">Reference proteome</keyword>
<name>A0ABC8KUW8_ERUVS</name>
<dbReference type="EMBL" id="CAKOAT010297376">
    <property type="protein sequence ID" value="CAH8360987.1"/>
    <property type="molecule type" value="Genomic_DNA"/>
</dbReference>
<evidence type="ECO:0000256" key="3">
    <source>
        <dbReference type="ARBA" id="ARBA00022771"/>
    </source>
</evidence>
<sequence length="665" mass="75067">MLSIGHEHLLVKGRYVGGLTCDVCDRSYRDGISRDLSIQDGFSCHECDFSVHTKCIYVFDILETTKHPSHDGHFVRLLTTGAPDHTDPKCHLCGENTKRLLYHCSICDLNLDIGCMVDALSQLNMPWHYHPLLMLDVGNYMLCEVCGNPGKYGYCCPRCSMMVHEKCVSAFDSIEITCSCHTKHSLKLLTEGAPDYTDQKCHLCGKETKNLLYHCDICKFNMDMVCAIQSPIPLALSNLKVHEHTLTLIPRLISFVCDGCGEKGDRSPYVCFQCDLMFFHQECAHLPRVIHVNRHDHRVSYKYPLGPGDWRCEICLKNIDWSYGAYSCSLCLQYTLHSRCATSKRVWDGIELDGIPEEVEDIEPFKMNDDNTITHFAHEHNMSLNKDGVALEESILCGGCVRPIGSDSFYSCSECSFILHEICSNLPKKKRHFLSPQPLSLILNKDNGGGFCCACCLRCCDGFMYTDGNNTYDLLCSSITMPLIHGSHPHPLLYLERDDYGYMDACNCCKKGGELDLGCSQCKYYLDFLCATLPVTVSLHRYDVHPLTLCHGEKETRGKYWCDICERETNPETWFYTCYDCGVTLHVSCVVSDIRYAKPGGKTIGDIELVLNNTSSRPLCNNCHCRCLAPFFLVNESGLYCSVYCLEGVQEEVSSSDVFSGYFSF</sequence>
<evidence type="ECO:0000259" key="5">
    <source>
        <dbReference type="PROSITE" id="PS50081"/>
    </source>
</evidence>
<gene>
    <name evidence="6" type="ORF">ERUC_LOCUS26743</name>
</gene>
<dbReference type="PROSITE" id="PS50081">
    <property type="entry name" value="ZF_DAG_PE_2"/>
    <property type="match status" value="2"/>
</dbReference>
<dbReference type="InterPro" id="IPR002219">
    <property type="entry name" value="PKC_DAG/PE"/>
</dbReference>
<protein>
    <recommendedName>
        <fullName evidence="5">Phorbol-ester/DAG-type domain-containing protein</fullName>
    </recommendedName>
</protein>
<dbReference type="Pfam" id="PF03107">
    <property type="entry name" value="C1_2"/>
    <property type="match status" value="7"/>
</dbReference>
<proteinExistence type="predicted"/>
<keyword evidence="2" id="KW-0677">Repeat</keyword>
<keyword evidence="1" id="KW-0479">Metal-binding</keyword>
<accession>A0ABC8KUW8</accession>
<dbReference type="InterPro" id="IPR046349">
    <property type="entry name" value="C1-like_sf"/>
</dbReference>
<dbReference type="InterPro" id="IPR054483">
    <property type="entry name" value="DC1-like_CT"/>
</dbReference>
<dbReference type="Gene3D" id="3.30.60.20">
    <property type="match status" value="1"/>
</dbReference>
<feature type="domain" description="Phorbol-ester/DAG-type" evidence="5">
    <location>
        <begin position="129"/>
        <end position="178"/>
    </location>
</feature>
<dbReference type="PANTHER" id="PTHR32410">
    <property type="entry name" value="CYSTEINE/HISTIDINE-RICH C1 DOMAIN FAMILY PROTEIN"/>
    <property type="match status" value="1"/>
</dbReference>
<dbReference type="SMART" id="SM00109">
    <property type="entry name" value="C1"/>
    <property type="match status" value="3"/>
</dbReference>
<evidence type="ECO:0000256" key="2">
    <source>
        <dbReference type="ARBA" id="ARBA00022737"/>
    </source>
</evidence>
<evidence type="ECO:0000256" key="4">
    <source>
        <dbReference type="ARBA" id="ARBA00022833"/>
    </source>
</evidence>
<evidence type="ECO:0000256" key="1">
    <source>
        <dbReference type="ARBA" id="ARBA00022723"/>
    </source>
</evidence>
<dbReference type="SUPFAM" id="SSF57889">
    <property type="entry name" value="Cysteine-rich domain"/>
    <property type="match status" value="5"/>
</dbReference>
<evidence type="ECO:0000313" key="7">
    <source>
        <dbReference type="Proteomes" id="UP001642260"/>
    </source>
</evidence>
<organism evidence="6 7">
    <name type="scientific">Eruca vesicaria subsp. sativa</name>
    <name type="common">Garden rocket</name>
    <name type="synonym">Eruca sativa</name>
    <dbReference type="NCBI Taxonomy" id="29727"/>
    <lineage>
        <taxon>Eukaryota</taxon>
        <taxon>Viridiplantae</taxon>
        <taxon>Streptophyta</taxon>
        <taxon>Embryophyta</taxon>
        <taxon>Tracheophyta</taxon>
        <taxon>Spermatophyta</taxon>
        <taxon>Magnoliopsida</taxon>
        <taxon>eudicotyledons</taxon>
        <taxon>Gunneridae</taxon>
        <taxon>Pentapetalae</taxon>
        <taxon>rosids</taxon>
        <taxon>malvids</taxon>
        <taxon>Brassicales</taxon>
        <taxon>Brassicaceae</taxon>
        <taxon>Brassiceae</taxon>
        <taxon>Eruca</taxon>
    </lineage>
</organism>
<reference evidence="6 7" key="1">
    <citation type="submission" date="2022-03" db="EMBL/GenBank/DDBJ databases">
        <authorList>
            <person name="Macdonald S."/>
            <person name="Ahmed S."/>
            <person name="Newling K."/>
        </authorList>
    </citation>
    <scope>NUCLEOTIDE SEQUENCE [LARGE SCALE GENOMIC DNA]</scope>
</reference>
<keyword evidence="3" id="KW-0863">Zinc-finger</keyword>
<dbReference type="Pfam" id="PF22926">
    <property type="entry name" value="C1-like_CT"/>
    <property type="match status" value="1"/>
</dbReference>
<dbReference type="PANTHER" id="PTHR32410:SF154">
    <property type="entry name" value="CHP-RICH ZINC FINGER PROTEIN-LIKE-RELATED"/>
    <property type="match status" value="1"/>
</dbReference>
<dbReference type="Proteomes" id="UP001642260">
    <property type="component" value="Unassembled WGS sequence"/>
</dbReference>